<dbReference type="OrthoDB" id="7631126at2"/>
<evidence type="ECO:0000313" key="2">
    <source>
        <dbReference type="Proteomes" id="UP000032452"/>
    </source>
</evidence>
<dbReference type="AlphaFoldDB" id="A0A0D8ZMJ3"/>
<dbReference type="Proteomes" id="UP000032452">
    <property type="component" value="Unassembled WGS sequence"/>
</dbReference>
<organism evidence="1 2">
    <name type="scientific">Aliterella atlantica CENA595</name>
    <dbReference type="NCBI Taxonomy" id="1618023"/>
    <lineage>
        <taxon>Bacteria</taxon>
        <taxon>Bacillati</taxon>
        <taxon>Cyanobacteriota</taxon>
        <taxon>Cyanophyceae</taxon>
        <taxon>Chroococcidiopsidales</taxon>
        <taxon>Aliterellaceae</taxon>
        <taxon>Aliterella</taxon>
    </lineage>
</organism>
<comment type="caution">
    <text evidence="1">The sequence shown here is derived from an EMBL/GenBank/DDBJ whole genome shotgun (WGS) entry which is preliminary data.</text>
</comment>
<proteinExistence type="predicted"/>
<dbReference type="RefSeq" id="WP_045057010.1">
    <property type="nucleotide sequence ID" value="NZ_CAWMDP010000036.1"/>
</dbReference>
<reference evidence="1 2" key="1">
    <citation type="submission" date="2015-02" db="EMBL/GenBank/DDBJ databases">
        <title>Draft genome of a novel marine cyanobacterium (Chroococcales) isolated from South Atlantic Ocean.</title>
        <authorList>
            <person name="Rigonato J."/>
            <person name="Alvarenga D.O."/>
            <person name="Branco L.H."/>
            <person name="Varani A.M."/>
            <person name="Brandini F.P."/>
            <person name="Fiore M.F."/>
        </authorList>
    </citation>
    <scope>NUCLEOTIDE SEQUENCE [LARGE SCALE GENOMIC DNA]</scope>
    <source>
        <strain evidence="1 2">CENA595</strain>
    </source>
</reference>
<evidence type="ECO:0000313" key="1">
    <source>
        <dbReference type="EMBL" id="KJH69664.1"/>
    </source>
</evidence>
<accession>A0A0D8ZMJ3</accession>
<protein>
    <submittedName>
        <fullName evidence="1">Uncharacterized protein</fullName>
    </submittedName>
</protein>
<name>A0A0D8ZMJ3_9CYAN</name>
<dbReference type="EMBL" id="JYON01000037">
    <property type="protein sequence ID" value="KJH69664.1"/>
    <property type="molecule type" value="Genomic_DNA"/>
</dbReference>
<keyword evidence="2" id="KW-1185">Reference proteome</keyword>
<sequence length="231" mass="26257">MQQNLVARNFRLYNKAYKIMITYEKWLNCVFGRSYNQSFASSKINNLDVDTTFKFVYKTLVNSGSELLRFSDKQVGNGLYAMLADSTNIADSLKEPSISAQDRTAAIRAIKILYTDCFEKRARPVLSHLDEPGASAINGICYMLWEVTRINVWGNKGDCEYFSLSLEVLEFALYLKNPACIESALHGLGHMGSFGTNQRVYRIIDNWIKQGLTSRPQLLEYAARAQQGYIL</sequence>
<gene>
    <name evidence="1" type="ORF">UH38_22830</name>
</gene>